<accession>A0AAD4KHA3</accession>
<reference evidence="2" key="1">
    <citation type="submission" date="2021-12" db="EMBL/GenBank/DDBJ databases">
        <title>Convergent genome expansion in fungi linked to evolution of root-endophyte symbiosis.</title>
        <authorList>
            <consortium name="DOE Joint Genome Institute"/>
            <person name="Ke Y.-H."/>
            <person name="Bonito G."/>
            <person name="Liao H.-L."/>
            <person name="Looney B."/>
            <person name="Rojas-Flechas A."/>
            <person name="Nash J."/>
            <person name="Hameed K."/>
            <person name="Schadt C."/>
            <person name="Martin F."/>
            <person name="Crous P.W."/>
            <person name="Miettinen O."/>
            <person name="Magnuson J.K."/>
            <person name="Labbe J."/>
            <person name="Jacobson D."/>
            <person name="Doktycz M.J."/>
            <person name="Veneault-Fourrey C."/>
            <person name="Kuo A."/>
            <person name="Mondo S."/>
            <person name="Calhoun S."/>
            <person name="Riley R."/>
            <person name="Ohm R."/>
            <person name="LaButti K."/>
            <person name="Andreopoulos B."/>
            <person name="Pangilinan J."/>
            <person name="Nolan M."/>
            <person name="Tritt A."/>
            <person name="Clum A."/>
            <person name="Lipzen A."/>
            <person name="Daum C."/>
            <person name="Barry K."/>
            <person name="Grigoriev I.V."/>
            <person name="Vilgalys R."/>
        </authorList>
    </citation>
    <scope>NUCLEOTIDE SEQUENCE</scope>
    <source>
        <strain evidence="2">PMI_201</strain>
    </source>
</reference>
<evidence type="ECO:0000313" key="2">
    <source>
        <dbReference type="EMBL" id="KAH8692134.1"/>
    </source>
</evidence>
<sequence length="80" mass="9133">SNSQNTHSPVESMLNPTINHWVRPTSTNQGIRRNAAGRGLFSGLQDVKHYNVEGGWAHRQVVEEQKREQGQSGFWGWWFG</sequence>
<keyword evidence="3" id="KW-1185">Reference proteome</keyword>
<feature type="non-terminal residue" evidence="2">
    <location>
        <position position="1"/>
    </location>
</feature>
<gene>
    <name evidence="2" type="ORF">BGW36DRAFT_261804</name>
</gene>
<name>A0AAD4KHA3_9EURO</name>
<evidence type="ECO:0000313" key="3">
    <source>
        <dbReference type="Proteomes" id="UP001201262"/>
    </source>
</evidence>
<dbReference type="AlphaFoldDB" id="A0AAD4KHA3"/>
<comment type="caution">
    <text evidence="2">The sequence shown here is derived from an EMBL/GenBank/DDBJ whole genome shotgun (WGS) entry which is preliminary data.</text>
</comment>
<dbReference type="Proteomes" id="UP001201262">
    <property type="component" value="Unassembled WGS sequence"/>
</dbReference>
<organism evidence="2 3">
    <name type="scientific">Talaromyces proteolyticus</name>
    <dbReference type="NCBI Taxonomy" id="1131652"/>
    <lineage>
        <taxon>Eukaryota</taxon>
        <taxon>Fungi</taxon>
        <taxon>Dikarya</taxon>
        <taxon>Ascomycota</taxon>
        <taxon>Pezizomycotina</taxon>
        <taxon>Eurotiomycetes</taxon>
        <taxon>Eurotiomycetidae</taxon>
        <taxon>Eurotiales</taxon>
        <taxon>Trichocomaceae</taxon>
        <taxon>Talaromyces</taxon>
        <taxon>Talaromyces sect. Bacilispori</taxon>
    </lineage>
</organism>
<dbReference type="GeneID" id="70240367"/>
<evidence type="ECO:0000256" key="1">
    <source>
        <dbReference type="SAM" id="MobiDB-lite"/>
    </source>
</evidence>
<feature type="region of interest" description="Disordered" evidence="1">
    <location>
        <begin position="1"/>
        <end position="29"/>
    </location>
</feature>
<feature type="non-terminal residue" evidence="2">
    <location>
        <position position="80"/>
    </location>
</feature>
<protein>
    <submittedName>
        <fullName evidence="2">Uncharacterized protein</fullName>
    </submittedName>
</protein>
<dbReference type="RefSeq" id="XP_046068131.1">
    <property type="nucleotide sequence ID" value="XM_046210080.1"/>
</dbReference>
<proteinExistence type="predicted"/>
<dbReference type="EMBL" id="JAJTJA010000011">
    <property type="protein sequence ID" value="KAH8692134.1"/>
    <property type="molecule type" value="Genomic_DNA"/>
</dbReference>